<gene>
    <name evidence="11" type="ORF">EV420DRAFT_1265524</name>
</gene>
<keyword evidence="2" id="KW-0479">Metal-binding</keyword>
<dbReference type="InterPro" id="IPR011706">
    <property type="entry name" value="Cu-oxidase_C"/>
</dbReference>
<dbReference type="InterPro" id="IPR008972">
    <property type="entry name" value="Cupredoxin"/>
</dbReference>
<dbReference type="Pfam" id="PF07732">
    <property type="entry name" value="Cu-oxidase_3"/>
    <property type="match status" value="1"/>
</dbReference>
<dbReference type="GO" id="GO:0005507">
    <property type="term" value="F:copper ion binding"/>
    <property type="evidence" value="ECO:0007669"/>
    <property type="project" value="InterPro"/>
</dbReference>
<feature type="domain" description="Plastocyanin-like" evidence="8">
    <location>
        <begin position="165"/>
        <end position="305"/>
    </location>
</feature>
<evidence type="ECO:0000256" key="4">
    <source>
        <dbReference type="ARBA" id="ARBA00023008"/>
    </source>
</evidence>
<dbReference type="GeneID" id="85350828"/>
<sequence length="518" mass="56806">MRKGSFFLSLLATVSLYLCETLAEIGPVGDLIIANADVSPDGYTRMAALAGGTIVGELIVGQKGDDFAINVINNLDDSSIVQSTSIHWHGLFQRGTSWADGTDFVTGCPISHNNSFLYKFNAGEQAGTFWYHSHLADQYCEGLRGALIIYDPFDPHAGLYDIDDESTIITLSDWNHALTKTLREPTSDATLINGLGRWSGDPTTELAVIPVKQGTRYRFRLINMACGTYFTFSIEHHLMNIIEVDGTSHQPYLVDELQIFPGQRYSFVLDANQDIQSYWIHANPNIGEAGYNNGINSAILRYSGADDAEPEPSVSPSVLPLNETDLVPLENPGAPGIPERGGVDYALTLDMLYLDDVDRFTINGVSFHPPPIPVLLQILSGARAANELLPEGSVYTLPPNSTIELSIPGTSVGHGHAFHLHGHTFDVVRSAGSSTYNYENPVRRDVVHIGDIGANVTIRFKTDNAGPWLFHCHTNWHLNKGLAVVFVEDSKDWATTSRPPPEWEKLCPIYDALPASEL</sequence>
<evidence type="ECO:0000256" key="7">
    <source>
        <dbReference type="SAM" id="SignalP"/>
    </source>
</evidence>
<dbReference type="Proteomes" id="UP001175211">
    <property type="component" value="Unassembled WGS sequence"/>
</dbReference>
<comment type="similarity">
    <text evidence="1">Belongs to the multicopper oxidase family.</text>
</comment>
<dbReference type="InterPro" id="IPR001117">
    <property type="entry name" value="Cu-oxidase_2nd"/>
</dbReference>
<protein>
    <submittedName>
        <fullName evidence="11">Laccase lcc5</fullName>
    </submittedName>
</protein>
<dbReference type="CDD" id="cd13903">
    <property type="entry name" value="CuRO_3_Tv-LCC_like"/>
    <property type="match status" value="1"/>
</dbReference>
<evidence type="ECO:0000256" key="6">
    <source>
        <dbReference type="ARBA" id="ARBA00023180"/>
    </source>
</evidence>
<comment type="caution">
    <text evidence="11">The sequence shown here is derived from an EMBL/GenBank/DDBJ whole genome shotgun (WGS) entry which is preliminary data.</text>
</comment>
<keyword evidence="7" id="KW-0732">Signal</keyword>
<name>A0AA39NBC3_ARMTA</name>
<evidence type="ECO:0000256" key="1">
    <source>
        <dbReference type="ARBA" id="ARBA00010609"/>
    </source>
</evidence>
<dbReference type="PROSITE" id="PS00080">
    <property type="entry name" value="MULTICOPPER_OXIDASE2"/>
    <property type="match status" value="1"/>
</dbReference>
<feature type="signal peptide" evidence="7">
    <location>
        <begin position="1"/>
        <end position="23"/>
    </location>
</feature>
<evidence type="ECO:0000256" key="3">
    <source>
        <dbReference type="ARBA" id="ARBA00023002"/>
    </source>
</evidence>
<organism evidence="11 12">
    <name type="scientific">Armillaria tabescens</name>
    <name type="common">Ringless honey mushroom</name>
    <name type="synonym">Agaricus tabescens</name>
    <dbReference type="NCBI Taxonomy" id="1929756"/>
    <lineage>
        <taxon>Eukaryota</taxon>
        <taxon>Fungi</taxon>
        <taxon>Dikarya</taxon>
        <taxon>Basidiomycota</taxon>
        <taxon>Agaricomycotina</taxon>
        <taxon>Agaricomycetes</taxon>
        <taxon>Agaricomycetidae</taxon>
        <taxon>Agaricales</taxon>
        <taxon>Marasmiineae</taxon>
        <taxon>Physalacriaceae</taxon>
        <taxon>Desarmillaria</taxon>
    </lineage>
</organism>
<evidence type="ECO:0000259" key="9">
    <source>
        <dbReference type="Pfam" id="PF07731"/>
    </source>
</evidence>
<proteinExistence type="inferred from homology"/>
<dbReference type="AlphaFoldDB" id="A0AA39NBC3"/>
<dbReference type="EMBL" id="JAUEPS010000009">
    <property type="protein sequence ID" value="KAK0462398.1"/>
    <property type="molecule type" value="Genomic_DNA"/>
</dbReference>
<keyword evidence="12" id="KW-1185">Reference proteome</keyword>
<evidence type="ECO:0000256" key="2">
    <source>
        <dbReference type="ARBA" id="ARBA00022723"/>
    </source>
</evidence>
<dbReference type="InterPro" id="IPR011707">
    <property type="entry name" value="Cu-oxidase-like_N"/>
</dbReference>
<dbReference type="InterPro" id="IPR033138">
    <property type="entry name" value="Cu_oxidase_CS"/>
</dbReference>
<dbReference type="SUPFAM" id="SSF49503">
    <property type="entry name" value="Cupredoxins"/>
    <property type="match status" value="3"/>
</dbReference>
<dbReference type="Gene3D" id="2.60.40.420">
    <property type="entry name" value="Cupredoxins - blue copper proteins"/>
    <property type="match status" value="3"/>
</dbReference>
<evidence type="ECO:0000259" key="10">
    <source>
        <dbReference type="Pfam" id="PF07732"/>
    </source>
</evidence>
<keyword evidence="3" id="KW-0560">Oxidoreductase</keyword>
<feature type="domain" description="Plastocyanin-like" evidence="10">
    <location>
        <begin position="34"/>
        <end position="152"/>
    </location>
</feature>
<evidence type="ECO:0000313" key="11">
    <source>
        <dbReference type="EMBL" id="KAK0462398.1"/>
    </source>
</evidence>
<dbReference type="InterPro" id="IPR045087">
    <property type="entry name" value="Cu-oxidase_fam"/>
</dbReference>
<keyword evidence="5" id="KW-1015">Disulfide bond</keyword>
<feature type="chain" id="PRO_5041208364" evidence="7">
    <location>
        <begin position="24"/>
        <end position="518"/>
    </location>
</feature>
<evidence type="ECO:0000259" key="8">
    <source>
        <dbReference type="Pfam" id="PF00394"/>
    </source>
</evidence>
<dbReference type="PANTHER" id="PTHR11709">
    <property type="entry name" value="MULTI-COPPER OXIDASE"/>
    <property type="match status" value="1"/>
</dbReference>
<dbReference type="GO" id="GO:0016491">
    <property type="term" value="F:oxidoreductase activity"/>
    <property type="evidence" value="ECO:0007669"/>
    <property type="project" value="UniProtKB-KW"/>
</dbReference>
<dbReference type="Pfam" id="PF07731">
    <property type="entry name" value="Cu-oxidase_2"/>
    <property type="match status" value="1"/>
</dbReference>
<dbReference type="Pfam" id="PF00394">
    <property type="entry name" value="Cu-oxidase"/>
    <property type="match status" value="1"/>
</dbReference>
<dbReference type="RefSeq" id="XP_060334010.1">
    <property type="nucleotide sequence ID" value="XM_060467280.1"/>
</dbReference>
<keyword evidence="4" id="KW-0186">Copper</keyword>
<evidence type="ECO:0000313" key="12">
    <source>
        <dbReference type="Proteomes" id="UP001175211"/>
    </source>
</evidence>
<feature type="domain" description="Plastocyanin-like" evidence="9">
    <location>
        <begin position="369"/>
        <end position="491"/>
    </location>
</feature>
<dbReference type="FunFam" id="2.60.40.420:FF:000045">
    <property type="entry name" value="Laccase 2"/>
    <property type="match status" value="1"/>
</dbReference>
<dbReference type="PROSITE" id="PS00079">
    <property type="entry name" value="MULTICOPPER_OXIDASE1"/>
    <property type="match status" value="2"/>
</dbReference>
<evidence type="ECO:0000256" key="5">
    <source>
        <dbReference type="ARBA" id="ARBA00023157"/>
    </source>
</evidence>
<keyword evidence="6" id="KW-0325">Glycoprotein</keyword>
<dbReference type="InterPro" id="IPR002355">
    <property type="entry name" value="Cu_oxidase_Cu_BS"/>
</dbReference>
<reference evidence="11" key="1">
    <citation type="submission" date="2023-06" db="EMBL/GenBank/DDBJ databases">
        <authorList>
            <consortium name="Lawrence Berkeley National Laboratory"/>
            <person name="Ahrendt S."/>
            <person name="Sahu N."/>
            <person name="Indic B."/>
            <person name="Wong-Bajracharya J."/>
            <person name="Merenyi Z."/>
            <person name="Ke H.-M."/>
            <person name="Monk M."/>
            <person name="Kocsube S."/>
            <person name="Drula E."/>
            <person name="Lipzen A."/>
            <person name="Balint B."/>
            <person name="Henrissat B."/>
            <person name="Andreopoulos B."/>
            <person name="Martin F.M."/>
            <person name="Harder C.B."/>
            <person name="Rigling D."/>
            <person name="Ford K.L."/>
            <person name="Foster G.D."/>
            <person name="Pangilinan J."/>
            <person name="Papanicolaou A."/>
            <person name="Barry K."/>
            <person name="LaButti K."/>
            <person name="Viragh M."/>
            <person name="Koriabine M."/>
            <person name="Yan M."/>
            <person name="Riley R."/>
            <person name="Champramary S."/>
            <person name="Plett K.L."/>
            <person name="Tsai I.J."/>
            <person name="Slot J."/>
            <person name="Sipos G."/>
            <person name="Plett J."/>
            <person name="Nagy L.G."/>
            <person name="Grigoriev I.V."/>
        </authorList>
    </citation>
    <scope>NUCLEOTIDE SEQUENCE</scope>
    <source>
        <strain evidence="11">CCBAS 213</strain>
    </source>
</reference>
<accession>A0AA39NBC3</accession>
<dbReference type="PANTHER" id="PTHR11709:SF511">
    <property type="entry name" value="LACCASE"/>
    <property type="match status" value="1"/>
</dbReference>